<accession>A0A8J2RSH8</accession>
<organism evidence="8 9">
    <name type="scientific">Daphnia galeata</name>
    <dbReference type="NCBI Taxonomy" id="27404"/>
    <lineage>
        <taxon>Eukaryota</taxon>
        <taxon>Metazoa</taxon>
        <taxon>Ecdysozoa</taxon>
        <taxon>Arthropoda</taxon>
        <taxon>Crustacea</taxon>
        <taxon>Branchiopoda</taxon>
        <taxon>Diplostraca</taxon>
        <taxon>Cladocera</taxon>
        <taxon>Anomopoda</taxon>
        <taxon>Daphniidae</taxon>
        <taxon>Daphnia</taxon>
    </lineage>
</organism>
<keyword evidence="3" id="KW-0732">Signal</keyword>
<feature type="region of interest" description="Disordered" evidence="6">
    <location>
        <begin position="362"/>
        <end position="384"/>
    </location>
</feature>
<dbReference type="PANTHER" id="PTHR10559">
    <property type="entry name" value="TRANSCOBALAMIN-1/GASTRIC INTRINSIC FACTOR"/>
    <property type="match status" value="1"/>
</dbReference>
<proteinExistence type="predicted"/>
<dbReference type="InterPro" id="IPR002157">
    <property type="entry name" value="Cbl-bd_prot"/>
</dbReference>
<feature type="transmembrane region" description="Helical" evidence="7">
    <location>
        <begin position="21"/>
        <end position="39"/>
    </location>
</feature>
<evidence type="ECO:0000256" key="1">
    <source>
        <dbReference type="ARBA" id="ARBA00004613"/>
    </source>
</evidence>
<comment type="subcellular location">
    <subcellularLocation>
        <location evidence="1">Secreted</location>
    </subcellularLocation>
</comment>
<evidence type="ECO:0000256" key="2">
    <source>
        <dbReference type="ARBA" id="ARBA00022525"/>
    </source>
</evidence>
<evidence type="ECO:0000256" key="4">
    <source>
        <dbReference type="PIRSR" id="PIRSR602157-1"/>
    </source>
</evidence>
<keyword evidence="4" id="KW-0170">Cobalt</keyword>
<name>A0A8J2RSH8_9CRUS</name>
<dbReference type="GO" id="GO:0015889">
    <property type="term" value="P:cobalamin transport"/>
    <property type="evidence" value="ECO:0007669"/>
    <property type="project" value="InterPro"/>
</dbReference>
<evidence type="ECO:0000256" key="7">
    <source>
        <dbReference type="SAM" id="Phobius"/>
    </source>
</evidence>
<dbReference type="SUPFAM" id="SSF48239">
    <property type="entry name" value="Terpenoid cyclases/Protein prenyltransferases"/>
    <property type="match status" value="1"/>
</dbReference>
<comment type="caution">
    <text evidence="8">The sequence shown here is derived from an EMBL/GenBank/DDBJ whole genome shotgun (WGS) entry which is preliminary data.</text>
</comment>
<dbReference type="Pfam" id="PF01122">
    <property type="entry name" value="Cobalamin_bind"/>
    <property type="match status" value="1"/>
</dbReference>
<dbReference type="InterPro" id="IPR008930">
    <property type="entry name" value="Terpenoid_cyclase/PrenylTrfase"/>
</dbReference>
<dbReference type="EMBL" id="CAKKLH010000268">
    <property type="protein sequence ID" value="CAH0107361.1"/>
    <property type="molecule type" value="Genomic_DNA"/>
</dbReference>
<evidence type="ECO:0000313" key="9">
    <source>
        <dbReference type="Proteomes" id="UP000789390"/>
    </source>
</evidence>
<protein>
    <submittedName>
        <fullName evidence="8">Uncharacterized protein</fullName>
    </submittedName>
</protein>
<feature type="binding site" evidence="4">
    <location>
        <begin position="448"/>
        <end position="449"/>
    </location>
    <ligand>
        <name>cyanocob(III)alamin</name>
        <dbReference type="ChEBI" id="CHEBI:17439"/>
    </ligand>
</feature>
<dbReference type="GO" id="GO:0005615">
    <property type="term" value="C:extracellular space"/>
    <property type="evidence" value="ECO:0007669"/>
    <property type="project" value="TreeGrafter"/>
</dbReference>
<evidence type="ECO:0000313" key="8">
    <source>
        <dbReference type="EMBL" id="CAH0107361.1"/>
    </source>
</evidence>
<feature type="compositionally biased region" description="Low complexity" evidence="6">
    <location>
        <begin position="366"/>
        <end position="383"/>
    </location>
</feature>
<keyword evidence="7" id="KW-1133">Transmembrane helix</keyword>
<gene>
    <name evidence="8" type="ORF">DGAL_LOCUS10653</name>
</gene>
<evidence type="ECO:0000256" key="5">
    <source>
        <dbReference type="PIRSR" id="PIRSR602157-2"/>
    </source>
</evidence>
<evidence type="ECO:0000256" key="3">
    <source>
        <dbReference type="ARBA" id="ARBA00022729"/>
    </source>
</evidence>
<dbReference type="OrthoDB" id="6343110at2759"/>
<keyword evidence="7" id="KW-0812">Transmembrane</keyword>
<dbReference type="GO" id="GO:0031419">
    <property type="term" value="F:cobalamin binding"/>
    <property type="evidence" value="ECO:0007669"/>
    <property type="project" value="InterPro"/>
</dbReference>
<keyword evidence="9" id="KW-1185">Reference proteome</keyword>
<dbReference type="PANTHER" id="PTHR10559:SF18">
    <property type="entry name" value="TRANSCOBALAMIN II"/>
    <property type="match status" value="1"/>
</dbReference>
<feature type="binding site" evidence="4">
    <location>
        <position position="277"/>
    </location>
    <ligand>
        <name>cyanocob(III)alamin</name>
        <dbReference type="ChEBI" id="CHEBI:17439"/>
    </ligand>
</feature>
<dbReference type="AlphaFoldDB" id="A0A8J2RSH8"/>
<dbReference type="Gene3D" id="2.170.130.30">
    <property type="match status" value="1"/>
</dbReference>
<keyword evidence="2" id="KW-0964">Secreted</keyword>
<feature type="binding site" evidence="4">
    <location>
        <position position="231"/>
    </location>
    <ligand>
        <name>cyanocob(III)alamin</name>
        <dbReference type="ChEBI" id="CHEBI:17439"/>
    </ligand>
</feature>
<dbReference type="Proteomes" id="UP000789390">
    <property type="component" value="Unassembled WGS sequence"/>
</dbReference>
<dbReference type="InterPro" id="IPR051588">
    <property type="entry name" value="Cobalamin_Transport"/>
</dbReference>
<sequence>MNRRTISREFQTLDRRTVFGGIVTYSFVVLLMNLSSPVIGAPQNNNNAAGGGSILTMAADDLIQPSASWLLERSKQSGSWGVDTPRALLALLRVSADRSATTTTSTVNWDANSLQGLILRQEFDIQLLLFLLRNHGSTPQEEQTNTLEPSRSLFSLTLTAMCRNPRDFYGQDLLAPIMALEEDHDGVLLQPFTFAFNAMAVCAGGGHLKRRHVVKLLESINQSPVQTHNIDLLAMVVLATSCLYQSSPKYRHLQDFLEQPLKMIAAQQQPDGSFDHNVATTALAIQALKIPGQLLEEQLSLTKPISLPAWRPDLTVDWLRSQQKADGSFGDLFITSEVLLALATQPGYGFLYSQCSNLNNQSGQLSTTTTEAPPTSPTAIPSAGSLGGDPAKKVHFTYVVWIGQNRSEVYAIQLTVPANSSFYEAMKIAAEADPRFEFSASVWPNGHYIHTIGGHRDQYIGFHFWLLFCMPMMPDPANPPSVVAPHFVAVGGVDDMFPKNGDYYLFWYKDV</sequence>
<evidence type="ECO:0000256" key="6">
    <source>
        <dbReference type="SAM" id="MobiDB-lite"/>
    </source>
</evidence>
<dbReference type="Gene3D" id="1.50.10.20">
    <property type="match status" value="1"/>
</dbReference>
<reference evidence="8" key="1">
    <citation type="submission" date="2021-11" db="EMBL/GenBank/DDBJ databases">
        <authorList>
            <person name="Schell T."/>
        </authorList>
    </citation>
    <scope>NUCLEOTIDE SEQUENCE</scope>
    <source>
        <strain evidence="8">M5</strain>
    </source>
</reference>
<keyword evidence="5" id="KW-1015">Disulfide bond</keyword>
<keyword evidence="7" id="KW-0472">Membrane</keyword>
<feature type="disulfide bond" evidence="5">
    <location>
        <begin position="202"/>
        <end position="242"/>
    </location>
</feature>